<protein>
    <submittedName>
        <fullName evidence="2">Uncharacterized protein</fullName>
    </submittedName>
</protein>
<dbReference type="AlphaFoldDB" id="A0A367Y372"/>
<feature type="chain" id="PRO_5016826223" evidence="1">
    <location>
        <begin position="27"/>
        <end position="160"/>
    </location>
</feature>
<dbReference type="EMBL" id="QORO01000002">
    <property type="protein sequence ID" value="RCK60059.1"/>
    <property type="molecule type" value="Genomic_DNA"/>
</dbReference>
<evidence type="ECO:0000313" key="3">
    <source>
        <dbReference type="Proteomes" id="UP000253508"/>
    </source>
</evidence>
<name>A0A367Y372_9MICO</name>
<evidence type="ECO:0000313" key="2">
    <source>
        <dbReference type="EMBL" id="RCK60059.1"/>
    </source>
</evidence>
<organism evidence="2 3">
    <name type="scientific">Microbacterium sorbitolivorans</name>
    <dbReference type="NCBI Taxonomy" id="1867410"/>
    <lineage>
        <taxon>Bacteria</taxon>
        <taxon>Bacillati</taxon>
        <taxon>Actinomycetota</taxon>
        <taxon>Actinomycetes</taxon>
        <taxon>Micrococcales</taxon>
        <taxon>Microbacteriaceae</taxon>
        <taxon>Microbacterium</taxon>
    </lineage>
</organism>
<sequence>MKRILGVGSIVLLSVAALTGCGSASGDELTDDFLKAVQENDADLIPAGAVCSDGKLDDFDYAYNSFMFSSKGSFDDTVEYSNENWDDLKKADRDAAKFVKAEPYKTRSSDKSSRDDDDILVHHDVVVTGEDGFAVGQASVVTTDALGDTCIVAAGFYTSY</sequence>
<proteinExistence type="predicted"/>
<feature type="signal peptide" evidence="1">
    <location>
        <begin position="1"/>
        <end position="26"/>
    </location>
</feature>
<dbReference type="PROSITE" id="PS51257">
    <property type="entry name" value="PROKAR_LIPOPROTEIN"/>
    <property type="match status" value="1"/>
</dbReference>
<dbReference type="RefSeq" id="WP_114117674.1">
    <property type="nucleotide sequence ID" value="NZ_BMHU01000003.1"/>
</dbReference>
<accession>A0A367Y372</accession>
<comment type="caution">
    <text evidence="2">The sequence shown here is derived from an EMBL/GenBank/DDBJ whole genome shotgun (WGS) entry which is preliminary data.</text>
</comment>
<gene>
    <name evidence="2" type="ORF">DTO57_07950</name>
</gene>
<keyword evidence="3" id="KW-1185">Reference proteome</keyword>
<dbReference type="Proteomes" id="UP000253508">
    <property type="component" value="Unassembled WGS sequence"/>
</dbReference>
<keyword evidence="1" id="KW-0732">Signal</keyword>
<evidence type="ECO:0000256" key="1">
    <source>
        <dbReference type="SAM" id="SignalP"/>
    </source>
</evidence>
<reference evidence="2 3" key="1">
    <citation type="submission" date="2018-07" db="EMBL/GenBank/DDBJ databases">
        <title>Microbacterium endoborsara sp. nov., a novel actinobacterium isolated from Borszczowia aralocaspica.</title>
        <authorList>
            <person name="An D."/>
        </authorList>
    </citation>
    <scope>NUCLEOTIDE SEQUENCE [LARGE SCALE GENOMIC DNA]</scope>
    <source>
        <strain evidence="2 3">C1.15228</strain>
    </source>
</reference>